<proteinExistence type="predicted"/>
<name>A0ACB9D397_9ASTR</name>
<comment type="caution">
    <text evidence="1">The sequence shown here is derived from an EMBL/GenBank/DDBJ whole genome shotgun (WGS) entry which is preliminary data.</text>
</comment>
<accession>A0ACB9D397</accession>
<evidence type="ECO:0000313" key="2">
    <source>
        <dbReference type="Proteomes" id="UP001056120"/>
    </source>
</evidence>
<organism evidence="1 2">
    <name type="scientific">Smallanthus sonchifolius</name>
    <dbReference type="NCBI Taxonomy" id="185202"/>
    <lineage>
        <taxon>Eukaryota</taxon>
        <taxon>Viridiplantae</taxon>
        <taxon>Streptophyta</taxon>
        <taxon>Embryophyta</taxon>
        <taxon>Tracheophyta</taxon>
        <taxon>Spermatophyta</taxon>
        <taxon>Magnoliopsida</taxon>
        <taxon>eudicotyledons</taxon>
        <taxon>Gunneridae</taxon>
        <taxon>Pentapetalae</taxon>
        <taxon>asterids</taxon>
        <taxon>campanulids</taxon>
        <taxon>Asterales</taxon>
        <taxon>Asteraceae</taxon>
        <taxon>Asteroideae</taxon>
        <taxon>Heliantheae alliance</taxon>
        <taxon>Millerieae</taxon>
        <taxon>Smallanthus</taxon>
    </lineage>
</organism>
<evidence type="ECO:0000313" key="1">
    <source>
        <dbReference type="EMBL" id="KAI3741000.1"/>
    </source>
</evidence>
<dbReference type="Proteomes" id="UP001056120">
    <property type="component" value="Linkage Group LG20"/>
</dbReference>
<sequence>MNPSIGGDSPQFPPPKPPIPPDPRSIAPIAASGGTDLLVNKVVTAGNPIVEANGCSISGEGAPGGDPRDSVSSLPDPLVSPGGPIAGEYTRRETRSSRRTPHHRHNSPYGGGKAGGAVRGKEARATRKDLDQNRQSVSPVAVQIGQMEVDIPSGAVAKPVPSSHHEPSLPKSPGVVVLDNPKVWSYAEKCKGASNPAGLNLQYIPPFITPAVPTGPSVKGGNPPVIVPDEDGFTTVNRKGKNKAIKLQKKKKPVVVRANSTGLKDNQRGSTSKGAVSNQVGGQNCSNLASSGFNFARAINGANAKPNKLPNPATVTSSQPPRSLSRAASRNPLNSGSSMEVDPPPICSSNRFAALNEVLEQNLVDQSFATGTNFAEVDLHASLKCTSLVEVSPDLYPHEPMNEDVSPSAQVRTAVNEQAAANCVPQTEKVVCHLNREHSEGARLLPASILSSPSPGGTHTNGGGRSYGISDSQRKAIADRISVSNSICSEETVNWCPREWDYFNDLCISLGLDPDYCIEDVESDTENGTVQFLSDLLNSGLPKSNRK</sequence>
<protein>
    <submittedName>
        <fullName evidence="1">Uncharacterized protein</fullName>
    </submittedName>
</protein>
<gene>
    <name evidence="1" type="ORF">L1987_58664</name>
</gene>
<dbReference type="EMBL" id="CM042037">
    <property type="protein sequence ID" value="KAI3741000.1"/>
    <property type="molecule type" value="Genomic_DNA"/>
</dbReference>
<keyword evidence="2" id="KW-1185">Reference proteome</keyword>
<reference evidence="2" key="1">
    <citation type="journal article" date="2022" name="Mol. Ecol. Resour.">
        <title>The genomes of chicory, endive, great burdock and yacon provide insights into Asteraceae palaeo-polyploidization history and plant inulin production.</title>
        <authorList>
            <person name="Fan W."/>
            <person name="Wang S."/>
            <person name="Wang H."/>
            <person name="Wang A."/>
            <person name="Jiang F."/>
            <person name="Liu H."/>
            <person name="Zhao H."/>
            <person name="Xu D."/>
            <person name="Zhang Y."/>
        </authorList>
    </citation>
    <scope>NUCLEOTIDE SEQUENCE [LARGE SCALE GENOMIC DNA]</scope>
    <source>
        <strain evidence="2">cv. Yunnan</strain>
    </source>
</reference>
<reference evidence="1 2" key="2">
    <citation type="journal article" date="2022" name="Mol. Ecol. Resour.">
        <title>The genomes of chicory, endive, great burdock and yacon provide insights into Asteraceae paleo-polyploidization history and plant inulin production.</title>
        <authorList>
            <person name="Fan W."/>
            <person name="Wang S."/>
            <person name="Wang H."/>
            <person name="Wang A."/>
            <person name="Jiang F."/>
            <person name="Liu H."/>
            <person name="Zhao H."/>
            <person name="Xu D."/>
            <person name="Zhang Y."/>
        </authorList>
    </citation>
    <scope>NUCLEOTIDE SEQUENCE [LARGE SCALE GENOMIC DNA]</scope>
    <source>
        <strain evidence="2">cv. Yunnan</strain>
        <tissue evidence="1">Leaves</tissue>
    </source>
</reference>